<sequence length="353" mass="36982">MNIGIDLVHDFPSRYPYTLAGVWRVAPAARRVRDHRLTTRVEERGARVASSRDRQRKLARAKLDRQLARRAAAAKRRRQIRAGVGAALILVLVVVGSAWALGAFDSEPTDTRAADEVCLWTPQNTAGNSNLKDVGEPATSGLPVTGTRPMTVVTNQGSPISIELDLASAPCAAASIAHLASQSFYDNTKCHEIRPEGAVRCGDPSGTGLGGPTYSFHSENVPSAPEASPSASPAPDAPPTYPKGTVAMISNPPGANGSQFLIFFKDHTPTDEPQYPIIGRVTEGLDVVEKIGALPTVDNGAGEKVKPENDDVVVQSLTVGEPVLDPASPAESAPTGTPNPEASGVPEASPNAG</sequence>
<feature type="region of interest" description="Disordered" evidence="2">
    <location>
        <begin position="201"/>
        <end position="250"/>
    </location>
</feature>
<feature type="region of interest" description="Disordered" evidence="2">
    <location>
        <begin position="128"/>
        <end position="149"/>
    </location>
</feature>
<dbReference type="SUPFAM" id="SSF50891">
    <property type="entry name" value="Cyclophilin-like"/>
    <property type="match status" value="1"/>
</dbReference>
<evidence type="ECO:0000256" key="3">
    <source>
        <dbReference type="SAM" id="Phobius"/>
    </source>
</evidence>
<accession>A0ABQ4JHM5</accession>
<feature type="compositionally biased region" description="Low complexity" evidence="2">
    <location>
        <begin position="222"/>
        <end position="234"/>
    </location>
</feature>
<evidence type="ECO:0000256" key="1">
    <source>
        <dbReference type="ARBA" id="ARBA00002388"/>
    </source>
</evidence>
<feature type="domain" description="PPIase cyclophilin-type" evidence="4">
    <location>
        <begin position="147"/>
        <end position="318"/>
    </location>
</feature>
<dbReference type="PROSITE" id="PS50072">
    <property type="entry name" value="CSA_PPIASE_2"/>
    <property type="match status" value="1"/>
</dbReference>
<protein>
    <recommendedName>
        <fullName evidence="4">PPIase cyclophilin-type domain-containing protein</fullName>
    </recommendedName>
</protein>
<organism evidence="5 6">
    <name type="scientific">Micromonospora qiuiae</name>
    <dbReference type="NCBI Taxonomy" id="502268"/>
    <lineage>
        <taxon>Bacteria</taxon>
        <taxon>Bacillati</taxon>
        <taxon>Actinomycetota</taxon>
        <taxon>Actinomycetes</taxon>
        <taxon>Micromonosporales</taxon>
        <taxon>Micromonosporaceae</taxon>
        <taxon>Micromonospora</taxon>
    </lineage>
</organism>
<dbReference type="Proteomes" id="UP000653076">
    <property type="component" value="Unassembled WGS sequence"/>
</dbReference>
<name>A0ABQ4JHM5_9ACTN</name>
<dbReference type="Gene3D" id="2.40.100.10">
    <property type="entry name" value="Cyclophilin-like"/>
    <property type="match status" value="1"/>
</dbReference>
<feature type="transmembrane region" description="Helical" evidence="3">
    <location>
        <begin position="80"/>
        <end position="102"/>
    </location>
</feature>
<keyword evidence="3" id="KW-0472">Membrane</keyword>
<evidence type="ECO:0000256" key="2">
    <source>
        <dbReference type="SAM" id="MobiDB-lite"/>
    </source>
</evidence>
<feature type="region of interest" description="Disordered" evidence="2">
    <location>
        <begin position="317"/>
        <end position="353"/>
    </location>
</feature>
<dbReference type="PANTHER" id="PTHR45625:SF3">
    <property type="entry name" value="PEPTIDYL-PROLYL CIS-TRANS ISOMERASE B-RELATED"/>
    <property type="match status" value="1"/>
</dbReference>
<dbReference type="InterPro" id="IPR002130">
    <property type="entry name" value="Cyclophilin-type_PPIase_dom"/>
</dbReference>
<keyword evidence="3" id="KW-1133">Transmembrane helix</keyword>
<evidence type="ECO:0000313" key="5">
    <source>
        <dbReference type="EMBL" id="GIJ30093.1"/>
    </source>
</evidence>
<comment type="function">
    <text evidence="1">PPIases accelerate the folding of proteins. It catalyzes the cis-trans isomerization of proline imidic peptide bonds in oligopeptides.</text>
</comment>
<dbReference type="EMBL" id="BOPC01000096">
    <property type="protein sequence ID" value="GIJ30093.1"/>
    <property type="molecule type" value="Genomic_DNA"/>
</dbReference>
<dbReference type="Pfam" id="PF00160">
    <property type="entry name" value="Pro_isomerase"/>
    <property type="match status" value="1"/>
</dbReference>
<gene>
    <name evidence="5" type="ORF">Vqi01_52550</name>
</gene>
<keyword evidence="3" id="KW-0812">Transmembrane</keyword>
<dbReference type="InterPro" id="IPR029000">
    <property type="entry name" value="Cyclophilin-like_dom_sf"/>
</dbReference>
<evidence type="ECO:0000313" key="6">
    <source>
        <dbReference type="Proteomes" id="UP000653076"/>
    </source>
</evidence>
<dbReference type="InterPro" id="IPR044666">
    <property type="entry name" value="Cyclophilin_A-like"/>
</dbReference>
<dbReference type="CDD" id="cd00317">
    <property type="entry name" value="cyclophilin"/>
    <property type="match status" value="1"/>
</dbReference>
<keyword evidence="6" id="KW-1185">Reference proteome</keyword>
<dbReference type="PANTHER" id="PTHR45625">
    <property type="entry name" value="PEPTIDYL-PROLYL CIS-TRANS ISOMERASE-RELATED"/>
    <property type="match status" value="1"/>
</dbReference>
<reference evidence="5 6" key="1">
    <citation type="submission" date="2021-01" db="EMBL/GenBank/DDBJ databases">
        <title>Whole genome shotgun sequence of Verrucosispora qiuiae NBRC 106684.</title>
        <authorList>
            <person name="Komaki H."/>
            <person name="Tamura T."/>
        </authorList>
    </citation>
    <scope>NUCLEOTIDE SEQUENCE [LARGE SCALE GENOMIC DNA]</scope>
    <source>
        <strain evidence="5 6">NBRC 106684</strain>
    </source>
</reference>
<comment type="caution">
    <text evidence="5">The sequence shown here is derived from an EMBL/GenBank/DDBJ whole genome shotgun (WGS) entry which is preliminary data.</text>
</comment>
<proteinExistence type="predicted"/>
<evidence type="ECO:0000259" key="4">
    <source>
        <dbReference type="PROSITE" id="PS50072"/>
    </source>
</evidence>